<accession>A0A336LZD4</accession>
<organism evidence="5">
    <name type="scientific">Culicoides sonorensis</name>
    <name type="common">Biting midge</name>
    <dbReference type="NCBI Taxonomy" id="179676"/>
    <lineage>
        <taxon>Eukaryota</taxon>
        <taxon>Metazoa</taxon>
        <taxon>Ecdysozoa</taxon>
        <taxon>Arthropoda</taxon>
        <taxon>Hexapoda</taxon>
        <taxon>Insecta</taxon>
        <taxon>Pterygota</taxon>
        <taxon>Neoptera</taxon>
        <taxon>Endopterygota</taxon>
        <taxon>Diptera</taxon>
        <taxon>Nematocera</taxon>
        <taxon>Chironomoidea</taxon>
        <taxon>Ceratopogonidae</taxon>
        <taxon>Ceratopogoninae</taxon>
        <taxon>Culicoides</taxon>
        <taxon>Monoculicoides</taxon>
    </lineage>
</organism>
<dbReference type="PROSITE" id="PS50026">
    <property type="entry name" value="EGF_3"/>
    <property type="match status" value="2"/>
</dbReference>
<dbReference type="PROSITE" id="PS01186">
    <property type="entry name" value="EGF_2"/>
    <property type="match status" value="3"/>
</dbReference>
<reference evidence="4" key="1">
    <citation type="submission" date="2018-04" db="EMBL/GenBank/DDBJ databases">
        <authorList>
            <person name="Go L.Y."/>
            <person name="Mitchell J.A."/>
        </authorList>
    </citation>
    <scope>NUCLEOTIDE SEQUENCE</scope>
    <source>
        <tissue evidence="4">Whole organism</tissue>
    </source>
</reference>
<dbReference type="InterPro" id="IPR000742">
    <property type="entry name" value="EGF"/>
</dbReference>
<keyword evidence="2" id="KW-0732">Signal</keyword>
<protein>
    <submittedName>
        <fullName evidence="5">CSON012021 protein</fullName>
    </submittedName>
</protein>
<evidence type="ECO:0000313" key="5">
    <source>
        <dbReference type="EMBL" id="SSX19058.1"/>
    </source>
</evidence>
<dbReference type="SMART" id="SM00181">
    <property type="entry name" value="EGF"/>
    <property type="match status" value="7"/>
</dbReference>
<sequence>MKSILAFISVVVLVVSPTLGMGHYRTETLRDGNVITTYYTSGTQYPVYSYARSLAPTAYYNDLYSYRSSEYYANLPARRRYYYDIFLGAGCSNNPCGINAVCREASGGRPVCSCPPGYSGNPLARCSRAECLDHTECRGDQACRNGNCVNPCAGSCGVNANCETRNHVPVCSCLKGYTGDPFNSCRLQDPQELCHPTPCGVNTKCEVVNGVPTCSCLPGFVGQPISGCKYECERDEHCGPQEQCQNFKCISSCSQCGKGAQCIRVSNHRAICECPKNYIGSPYTECRAECYGDVDCPGSKPACIYGICKNPCDGACGVGADCNLRGLTPVCSCPRDMTGDPFVRCRPFTKEDLCTPNPCGVNAQCTPGYDKTGKERPVCTCLPGYTGNSLSSCVRGECQADAECPDHRACVAYQCVDPCIGQCGAGAECHARRHLAVCTCPSGTTGDALVQCRQNRAFPVARYNYKRK</sequence>
<proteinExistence type="predicted"/>
<evidence type="ECO:0000259" key="3">
    <source>
        <dbReference type="PROSITE" id="PS50026"/>
    </source>
</evidence>
<feature type="domain" description="EGF-like" evidence="3">
    <location>
        <begin position="350"/>
        <end position="394"/>
    </location>
</feature>
<evidence type="ECO:0000256" key="2">
    <source>
        <dbReference type="SAM" id="SignalP"/>
    </source>
</evidence>
<dbReference type="OMA" id="CHCSDET"/>
<dbReference type="PANTHER" id="PTHR22963:SF38">
    <property type="entry name" value="LP13770P"/>
    <property type="match status" value="1"/>
</dbReference>
<keyword evidence="1" id="KW-0245">EGF-like domain</keyword>
<feature type="signal peptide" evidence="2">
    <location>
        <begin position="1"/>
        <end position="20"/>
    </location>
</feature>
<feature type="domain" description="EGF-like" evidence="3">
    <location>
        <begin position="87"/>
        <end position="127"/>
    </location>
</feature>
<dbReference type="AlphaFoldDB" id="A0A336LZD4"/>
<dbReference type="VEuPathDB" id="VectorBase:CSON012021"/>
<comment type="caution">
    <text evidence="1">Lacks conserved residue(s) required for the propagation of feature annotation.</text>
</comment>
<dbReference type="PANTHER" id="PTHR22963">
    <property type="entry name" value="ENDOGLIN-RELATED"/>
    <property type="match status" value="1"/>
</dbReference>
<dbReference type="Pfam" id="PF00008">
    <property type="entry name" value="EGF"/>
    <property type="match status" value="1"/>
</dbReference>
<feature type="chain" id="PRO_5036062292" evidence="2">
    <location>
        <begin position="21"/>
        <end position="468"/>
    </location>
</feature>
<reference evidence="5" key="2">
    <citation type="submission" date="2018-07" db="EMBL/GenBank/DDBJ databases">
        <authorList>
            <person name="Quirk P.G."/>
            <person name="Krulwich T.A."/>
        </authorList>
    </citation>
    <scope>NUCLEOTIDE SEQUENCE</scope>
</reference>
<dbReference type="EMBL" id="UFQS01000054">
    <property type="protein sequence ID" value="SSW98672.1"/>
    <property type="molecule type" value="Genomic_DNA"/>
</dbReference>
<dbReference type="Gene3D" id="2.10.25.10">
    <property type="entry name" value="Laminin"/>
    <property type="match status" value="1"/>
</dbReference>
<evidence type="ECO:0000313" key="4">
    <source>
        <dbReference type="EMBL" id="SSW98672.1"/>
    </source>
</evidence>
<name>A0A336LZD4_CULSO</name>
<gene>
    <name evidence="5" type="primary">CSON012021</name>
</gene>
<dbReference type="EMBL" id="UFQT01000054">
    <property type="protein sequence ID" value="SSX19058.1"/>
    <property type="molecule type" value="Genomic_DNA"/>
</dbReference>
<evidence type="ECO:0000256" key="1">
    <source>
        <dbReference type="PROSITE-ProRule" id="PRU00076"/>
    </source>
</evidence>